<organism evidence="1 2">
    <name type="scientific">Kickxella alabastrina</name>
    <dbReference type="NCBI Taxonomy" id="61397"/>
    <lineage>
        <taxon>Eukaryota</taxon>
        <taxon>Fungi</taxon>
        <taxon>Fungi incertae sedis</taxon>
        <taxon>Zoopagomycota</taxon>
        <taxon>Kickxellomycotina</taxon>
        <taxon>Kickxellomycetes</taxon>
        <taxon>Kickxellales</taxon>
        <taxon>Kickxellaceae</taxon>
        <taxon>Kickxella</taxon>
    </lineage>
</organism>
<keyword evidence="2" id="KW-1185">Reference proteome</keyword>
<gene>
    <name evidence="1" type="ORF">LPJ66_001138</name>
</gene>
<sequence length="610" mass="66198">MGTPQELAGIDASNINNQINEATTPNMSRTPVIGAGTEFAGTLNATLTGVKKKMVTEWRRSDKILIITGIFFINFITSLDSSATGTIQPKVLSDFNAMTRAGLIATVTYLLIVGIRPMFAKISDVFGHLQALILAMFLHTLGFVICAAAKNFSSIFGGTVISVLGQAGYGTLVAIILADILPIHLRGVVAAYVSIPNVTNYYLGVEVGQGLINRWQWVYGILAILAVFCSMPAIYSLYFLDKRAREILRTLVKDDISAKEPLFTRFLKVMMEMDVPGLVLICGGIISILAPLGMQLNIIHGWGSARVIAPLCIGVVALGFFIYYERCLATFPVLPFRLFRTRTFSCAILAAIFFYYTSNVSLFYFNPFIQVTREVSSRTAMLLQLGTTGYYVGLFFGGWAMQFSKRYRRWAWIGWALWFLGVCLMIRSRSGSSTTNAEIAIVQTILGIGSGIVIGCVGIGVQASVSVVDLPIAITLYGMVAYLGGVLGEGTSTTVWVNVLPSKLQGKMNLDVDINSAINNITYFFELPKDQRVIVQAAYVSTQKILTICGIVSMLLAGIAMIGLAPYDLSEKKNSNDSDDAADEPNLLADGTSDNSLSIGSKSKVRVVNA</sequence>
<dbReference type="Proteomes" id="UP001150581">
    <property type="component" value="Unassembled WGS sequence"/>
</dbReference>
<name>A0ACC1IU31_9FUNG</name>
<proteinExistence type="predicted"/>
<accession>A0ACC1IU31</accession>
<evidence type="ECO:0000313" key="2">
    <source>
        <dbReference type="Proteomes" id="UP001150581"/>
    </source>
</evidence>
<protein>
    <submittedName>
        <fullName evidence="1">Uncharacterized protein</fullName>
    </submittedName>
</protein>
<comment type="caution">
    <text evidence="1">The sequence shown here is derived from an EMBL/GenBank/DDBJ whole genome shotgun (WGS) entry which is preliminary data.</text>
</comment>
<reference evidence="1" key="1">
    <citation type="submission" date="2022-07" db="EMBL/GenBank/DDBJ databases">
        <title>Phylogenomic reconstructions and comparative analyses of Kickxellomycotina fungi.</title>
        <authorList>
            <person name="Reynolds N.K."/>
            <person name="Stajich J.E."/>
            <person name="Barry K."/>
            <person name="Grigoriev I.V."/>
            <person name="Crous P."/>
            <person name="Smith M.E."/>
        </authorList>
    </citation>
    <scope>NUCLEOTIDE SEQUENCE</scope>
    <source>
        <strain evidence="1">Benny 63K</strain>
    </source>
</reference>
<evidence type="ECO:0000313" key="1">
    <source>
        <dbReference type="EMBL" id="KAJ1900930.1"/>
    </source>
</evidence>
<dbReference type="EMBL" id="JANBPG010000053">
    <property type="protein sequence ID" value="KAJ1900930.1"/>
    <property type="molecule type" value="Genomic_DNA"/>
</dbReference>